<evidence type="ECO:0000313" key="6">
    <source>
        <dbReference type="EMBL" id="REH45937.1"/>
    </source>
</evidence>
<dbReference type="InterPro" id="IPR007867">
    <property type="entry name" value="GMC_OxRtase_C"/>
</dbReference>
<dbReference type="SUPFAM" id="SSF51905">
    <property type="entry name" value="FAD/NAD(P)-binding domain"/>
    <property type="match status" value="1"/>
</dbReference>
<dbReference type="RefSeq" id="WP_116176113.1">
    <property type="nucleotide sequence ID" value="NZ_CP144375.1"/>
</dbReference>
<gene>
    <name evidence="6" type="ORF">BCF44_10769</name>
</gene>
<dbReference type="AlphaFoldDB" id="A0A3E0HHM3"/>
<dbReference type="PANTHER" id="PTHR11552">
    <property type="entry name" value="GLUCOSE-METHANOL-CHOLINE GMC OXIDOREDUCTASE"/>
    <property type="match status" value="1"/>
</dbReference>
<evidence type="ECO:0000313" key="7">
    <source>
        <dbReference type="Proteomes" id="UP000256269"/>
    </source>
</evidence>
<evidence type="ECO:0000256" key="1">
    <source>
        <dbReference type="ARBA" id="ARBA00001974"/>
    </source>
</evidence>
<proteinExistence type="inferred from homology"/>
<keyword evidence="7" id="KW-1185">Reference proteome</keyword>
<dbReference type="Pfam" id="PF05199">
    <property type="entry name" value="GMC_oxred_C"/>
    <property type="match status" value="1"/>
</dbReference>
<dbReference type="Proteomes" id="UP000256269">
    <property type="component" value="Unassembled WGS sequence"/>
</dbReference>
<keyword evidence="3" id="KW-0285">Flavoprotein</keyword>
<dbReference type="PROSITE" id="PS51257">
    <property type="entry name" value="PROKAR_LIPOPROTEIN"/>
    <property type="match status" value="1"/>
</dbReference>
<evidence type="ECO:0000259" key="5">
    <source>
        <dbReference type="PROSITE" id="PS00624"/>
    </source>
</evidence>
<dbReference type="GO" id="GO:0016020">
    <property type="term" value="C:membrane"/>
    <property type="evidence" value="ECO:0007669"/>
    <property type="project" value="TreeGrafter"/>
</dbReference>
<dbReference type="PROSITE" id="PS00624">
    <property type="entry name" value="GMC_OXRED_2"/>
    <property type="match status" value="1"/>
</dbReference>
<dbReference type="PANTHER" id="PTHR11552:SF147">
    <property type="entry name" value="CHOLINE DEHYDROGENASE, MITOCHONDRIAL"/>
    <property type="match status" value="1"/>
</dbReference>
<comment type="caution">
    <text evidence="6">The sequence shown here is derived from an EMBL/GenBank/DDBJ whole genome shotgun (WGS) entry which is preliminary data.</text>
</comment>
<sequence length="541" mass="58515">MTERETYDYIVVGAGSAGCVLAGRLTEDPHTSVLLLEAGPPDDADEIKIPAAFANLFKTRWDWDYETTPQKNMGRRTAFWPRMKAWGGCSSMNAMIYIRGHRADFDGWRRDFGAVGWGYDDVLPYFVRAEANSRLGAPLHGAAGPLHVEDRRYTHPLSEAWVAAAVAAGLPATDDFNGASQEGVGLYQVTCHRGRRWSTADAYLRPALPRPNLTVRSGALATRVLLDGTRAIGVGYTAAGEQRSAFAEAEVILSGGAINSPQLLMLSGIGPAAHLREAGVDPVVDLPGVGENLHDHPATPLLWRTKGTTDLAVDHVTPARLMQWQTLGRGPLASNIGEAGGFTATRDGLAAPDMQFHVAPTGFYDNGMREPVARMFTAATTLVDVASRGRLRLRSADPRWKPEIDPAYFAEPTDLDAMVAGLRRLQDIARQTPLARYLDGAYLPDLGLDPTDEQLREHAESHTQTLYHPVGTCAMGTGETAVVDPDLRVVGTENLRVVDASVMPRITRGNTNAPTIMIGEKAADLIRGRQPAAMAAKEIAR</sequence>
<dbReference type="GO" id="GO:0050660">
    <property type="term" value="F:flavin adenine dinucleotide binding"/>
    <property type="evidence" value="ECO:0007669"/>
    <property type="project" value="InterPro"/>
</dbReference>
<comment type="cofactor">
    <cofactor evidence="1">
        <name>FAD</name>
        <dbReference type="ChEBI" id="CHEBI:57692"/>
    </cofactor>
</comment>
<dbReference type="EMBL" id="QUNO01000007">
    <property type="protein sequence ID" value="REH45937.1"/>
    <property type="molecule type" value="Genomic_DNA"/>
</dbReference>
<evidence type="ECO:0000256" key="2">
    <source>
        <dbReference type="ARBA" id="ARBA00010790"/>
    </source>
</evidence>
<dbReference type="Gene3D" id="3.50.50.60">
    <property type="entry name" value="FAD/NAD(P)-binding domain"/>
    <property type="match status" value="1"/>
</dbReference>
<dbReference type="SUPFAM" id="SSF54373">
    <property type="entry name" value="FAD-linked reductases, C-terminal domain"/>
    <property type="match status" value="1"/>
</dbReference>
<protein>
    <submittedName>
        <fullName evidence="6">Choline dehydrogenase</fullName>
    </submittedName>
</protein>
<keyword evidence="4" id="KW-0274">FAD</keyword>
<name>A0A3E0HHM3_9PSEU</name>
<accession>A0A3E0HHM3</accession>
<dbReference type="InterPro" id="IPR000172">
    <property type="entry name" value="GMC_OxRdtase_N"/>
</dbReference>
<organism evidence="6 7">
    <name type="scientific">Kutzneria buriramensis</name>
    <dbReference type="NCBI Taxonomy" id="1045776"/>
    <lineage>
        <taxon>Bacteria</taxon>
        <taxon>Bacillati</taxon>
        <taxon>Actinomycetota</taxon>
        <taxon>Actinomycetes</taxon>
        <taxon>Pseudonocardiales</taxon>
        <taxon>Pseudonocardiaceae</taxon>
        <taxon>Kutzneria</taxon>
    </lineage>
</organism>
<dbReference type="Pfam" id="PF00732">
    <property type="entry name" value="GMC_oxred_N"/>
    <property type="match status" value="1"/>
</dbReference>
<dbReference type="GO" id="GO:0019285">
    <property type="term" value="P:glycine betaine biosynthetic process from choline"/>
    <property type="evidence" value="ECO:0007669"/>
    <property type="project" value="TreeGrafter"/>
</dbReference>
<reference evidence="6 7" key="1">
    <citation type="submission" date="2018-08" db="EMBL/GenBank/DDBJ databases">
        <title>Genomic Encyclopedia of Archaeal and Bacterial Type Strains, Phase II (KMG-II): from individual species to whole genera.</title>
        <authorList>
            <person name="Goeker M."/>
        </authorList>
    </citation>
    <scope>NUCLEOTIDE SEQUENCE [LARGE SCALE GENOMIC DNA]</scope>
    <source>
        <strain evidence="6 7">DSM 45791</strain>
    </source>
</reference>
<evidence type="ECO:0000256" key="3">
    <source>
        <dbReference type="ARBA" id="ARBA00022630"/>
    </source>
</evidence>
<dbReference type="InterPro" id="IPR036188">
    <property type="entry name" value="FAD/NAD-bd_sf"/>
</dbReference>
<dbReference type="PIRSF" id="PIRSF000137">
    <property type="entry name" value="Alcohol_oxidase"/>
    <property type="match status" value="1"/>
</dbReference>
<feature type="domain" description="Glucose-methanol-choline oxidoreductase N-terminal" evidence="5">
    <location>
        <begin position="256"/>
        <end position="270"/>
    </location>
</feature>
<dbReference type="Gene3D" id="3.30.560.10">
    <property type="entry name" value="Glucose Oxidase, domain 3"/>
    <property type="match status" value="1"/>
</dbReference>
<dbReference type="OrthoDB" id="9785276at2"/>
<dbReference type="GO" id="GO:0008812">
    <property type="term" value="F:choline dehydrogenase activity"/>
    <property type="evidence" value="ECO:0007669"/>
    <property type="project" value="TreeGrafter"/>
</dbReference>
<dbReference type="InterPro" id="IPR012132">
    <property type="entry name" value="GMC_OxRdtase"/>
</dbReference>
<evidence type="ECO:0000256" key="4">
    <source>
        <dbReference type="ARBA" id="ARBA00022827"/>
    </source>
</evidence>
<comment type="similarity">
    <text evidence="2">Belongs to the GMC oxidoreductase family.</text>
</comment>